<name>A0A1J1I1V9_9DIPT</name>
<organism evidence="1 2">
    <name type="scientific">Clunio marinus</name>
    <dbReference type="NCBI Taxonomy" id="568069"/>
    <lineage>
        <taxon>Eukaryota</taxon>
        <taxon>Metazoa</taxon>
        <taxon>Ecdysozoa</taxon>
        <taxon>Arthropoda</taxon>
        <taxon>Hexapoda</taxon>
        <taxon>Insecta</taxon>
        <taxon>Pterygota</taxon>
        <taxon>Neoptera</taxon>
        <taxon>Endopterygota</taxon>
        <taxon>Diptera</taxon>
        <taxon>Nematocera</taxon>
        <taxon>Chironomoidea</taxon>
        <taxon>Chironomidae</taxon>
        <taxon>Clunio</taxon>
    </lineage>
</organism>
<dbReference type="AlphaFoldDB" id="A0A1J1I1V9"/>
<keyword evidence="2" id="KW-1185">Reference proteome</keyword>
<evidence type="ECO:0000313" key="2">
    <source>
        <dbReference type="Proteomes" id="UP000183832"/>
    </source>
</evidence>
<proteinExistence type="predicted"/>
<dbReference type="EMBL" id="CVRI01000038">
    <property type="protein sequence ID" value="CRK94195.1"/>
    <property type="molecule type" value="Genomic_DNA"/>
</dbReference>
<protein>
    <submittedName>
        <fullName evidence="1">CLUMA_CG007711, isoform A</fullName>
    </submittedName>
</protein>
<gene>
    <name evidence="1" type="ORF">CLUMA_CG007711</name>
</gene>
<reference evidence="1 2" key="1">
    <citation type="submission" date="2015-04" db="EMBL/GenBank/DDBJ databases">
        <authorList>
            <person name="Syromyatnikov M.Y."/>
            <person name="Popov V.N."/>
        </authorList>
    </citation>
    <scope>NUCLEOTIDE SEQUENCE [LARGE SCALE GENOMIC DNA]</scope>
</reference>
<dbReference type="Proteomes" id="UP000183832">
    <property type="component" value="Unassembled WGS sequence"/>
</dbReference>
<evidence type="ECO:0000313" key="1">
    <source>
        <dbReference type="EMBL" id="CRK94195.1"/>
    </source>
</evidence>
<accession>A0A1J1I1V9</accession>
<sequence length="66" mass="7668">MLMYDFSTHHWAFLSSADEVKPHNSSLKKYKLKVVTRKMDIEAPKITLATRHARGSEMELTNYILS</sequence>